<dbReference type="EC" id="2.3.1.-" evidence="2"/>
<dbReference type="InterPro" id="IPR016181">
    <property type="entry name" value="Acyl_CoA_acyltransferase"/>
</dbReference>
<dbReference type="Pfam" id="PF00583">
    <property type="entry name" value="Acetyltransf_1"/>
    <property type="match status" value="1"/>
</dbReference>
<dbReference type="Gene3D" id="3.40.630.30">
    <property type="match status" value="1"/>
</dbReference>
<sequence>MSPDAYSHFLETAIPSYAKANTTSGRWVESEAMARSHKVYQSLLPEGLETPNNHLFNIIENENKAIVGHLWVKVDENSQAKSAFILSLEIYERYRRKGYAKAALHTVEQVVAELGATSLGLHVFSYNSAAINLYADAGYQVISQSMQKPITLS</sequence>
<keyword evidence="3" id="KW-1185">Reference proteome</keyword>
<dbReference type="InterPro" id="IPR052829">
    <property type="entry name" value="N-acetyltransferase_domain"/>
</dbReference>
<dbReference type="EMBL" id="FWPT01000006">
    <property type="protein sequence ID" value="SMA48893.1"/>
    <property type="molecule type" value="Genomic_DNA"/>
</dbReference>
<dbReference type="Proteomes" id="UP000196573">
    <property type="component" value="Unassembled WGS sequence"/>
</dbReference>
<keyword evidence="2" id="KW-0012">Acyltransferase</keyword>
<accession>A0A1X7ALL9</accession>
<protein>
    <submittedName>
        <fullName evidence="2">Putative N-acetyltransferase YycN</fullName>
        <ecNumber evidence="2">2.3.1.-</ecNumber>
    </submittedName>
</protein>
<dbReference type="AlphaFoldDB" id="A0A1X7ALL9"/>
<dbReference type="PANTHER" id="PTHR43259">
    <property type="entry name" value="SPT10P"/>
    <property type="match status" value="1"/>
</dbReference>
<reference evidence="2 3" key="1">
    <citation type="submission" date="2017-03" db="EMBL/GenBank/DDBJ databases">
        <authorList>
            <person name="Afonso C.L."/>
            <person name="Miller P.J."/>
            <person name="Scott M.A."/>
            <person name="Spackman E."/>
            <person name="Goraichik I."/>
            <person name="Dimitrov K.M."/>
            <person name="Suarez D.L."/>
            <person name="Swayne D.E."/>
        </authorList>
    </citation>
    <scope>NUCLEOTIDE SEQUENCE [LARGE SCALE GENOMIC DNA]</scope>
    <source>
        <strain evidence="2">SB41UT1</strain>
    </source>
</reference>
<dbReference type="PROSITE" id="PS51186">
    <property type="entry name" value="GNAT"/>
    <property type="match status" value="1"/>
</dbReference>
<dbReference type="CDD" id="cd04301">
    <property type="entry name" value="NAT_SF"/>
    <property type="match status" value="1"/>
</dbReference>
<dbReference type="InterPro" id="IPR000182">
    <property type="entry name" value="GNAT_dom"/>
</dbReference>
<evidence type="ECO:0000259" key="1">
    <source>
        <dbReference type="PROSITE" id="PS51186"/>
    </source>
</evidence>
<dbReference type="GO" id="GO:0016747">
    <property type="term" value="F:acyltransferase activity, transferring groups other than amino-acyl groups"/>
    <property type="evidence" value="ECO:0007669"/>
    <property type="project" value="InterPro"/>
</dbReference>
<dbReference type="SUPFAM" id="SSF55729">
    <property type="entry name" value="Acyl-CoA N-acyltransferases (Nat)"/>
    <property type="match status" value="1"/>
</dbReference>
<dbReference type="PANTHER" id="PTHR43259:SF1">
    <property type="entry name" value="N-ACETYLTRANSFERASE DOMAIN-CONTAINING PROTEIN"/>
    <property type="match status" value="1"/>
</dbReference>
<gene>
    <name evidence="2" type="primary">yycN</name>
    <name evidence="2" type="ORF">EHSB41UT_02958</name>
</gene>
<evidence type="ECO:0000313" key="3">
    <source>
        <dbReference type="Proteomes" id="UP000196573"/>
    </source>
</evidence>
<evidence type="ECO:0000313" key="2">
    <source>
        <dbReference type="EMBL" id="SMA48893.1"/>
    </source>
</evidence>
<name>A0A1X7ALL9_9GAMM</name>
<feature type="domain" description="N-acetyltransferase" evidence="1">
    <location>
        <begin position="12"/>
        <end position="153"/>
    </location>
</feature>
<organism evidence="2 3">
    <name type="scientific">Parendozoicomonas haliclonae</name>
    <dbReference type="NCBI Taxonomy" id="1960125"/>
    <lineage>
        <taxon>Bacteria</taxon>
        <taxon>Pseudomonadati</taxon>
        <taxon>Pseudomonadota</taxon>
        <taxon>Gammaproteobacteria</taxon>
        <taxon>Oceanospirillales</taxon>
        <taxon>Endozoicomonadaceae</taxon>
        <taxon>Parendozoicomonas</taxon>
    </lineage>
</organism>
<keyword evidence="2" id="KW-0808">Transferase</keyword>
<proteinExistence type="predicted"/>